<evidence type="ECO:0000313" key="2">
    <source>
        <dbReference type="Proteomes" id="UP001060085"/>
    </source>
</evidence>
<name>A0ACC0CHH1_CATRO</name>
<evidence type="ECO:0000313" key="1">
    <source>
        <dbReference type="EMBL" id="KAI5684191.1"/>
    </source>
</evidence>
<comment type="caution">
    <text evidence="1">The sequence shown here is derived from an EMBL/GenBank/DDBJ whole genome shotgun (WGS) entry which is preliminary data.</text>
</comment>
<dbReference type="EMBL" id="CM044701">
    <property type="protein sequence ID" value="KAI5684191.1"/>
    <property type="molecule type" value="Genomic_DNA"/>
</dbReference>
<sequence>MRSHHHYDLDDPEVDINPFTMLPPQQQEEEEAQFPPSSPENFNGTVVTTPPFQDLEQQNHFLSSINSNLVIRQLPSEGLSFQLWPAATSLVNLLDRHCADPTINSPLFDLFKVGNQRGHYRILELGSGTGLVGLAAAAILGANVTVTDLRHVLPNLQYNIEANAGILEVNGGVVNAAALSWGETEEMEAIGRDYDYILASDVVYHDHLYEPLLKTLEWFLLGNSEEKEIVFVMAHLRRWKKESAFFKKAKKVFDVEVIHTDDPPKGSRIGVVVYTFVAKAKARLKLKSGKKGNKQGHN</sequence>
<gene>
    <name evidence="1" type="ORF">M9H77_05419</name>
</gene>
<proteinExistence type="predicted"/>
<dbReference type="Proteomes" id="UP001060085">
    <property type="component" value="Linkage Group LG01"/>
</dbReference>
<accession>A0ACC0CHH1</accession>
<organism evidence="1 2">
    <name type="scientific">Catharanthus roseus</name>
    <name type="common">Madagascar periwinkle</name>
    <name type="synonym">Vinca rosea</name>
    <dbReference type="NCBI Taxonomy" id="4058"/>
    <lineage>
        <taxon>Eukaryota</taxon>
        <taxon>Viridiplantae</taxon>
        <taxon>Streptophyta</taxon>
        <taxon>Embryophyta</taxon>
        <taxon>Tracheophyta</taxon>
        <taxon>Spermatophyta</taxon>
        <taxon>Magnoliopsida</taxon>
        <taxon>eudicotyledons</taxon>
        <taxon>Gunneridae</taxon>
        <taxon>Pentapetalae</taxon>
        <taxon>asterids</taxon>
        <taxon>lamiids</taxon>
        <taxon>Gentianales</taxon>
        <taxon>Apocynaceae</taxon>
        <taxon>Rauvolfioideae</taxon>
        <taxon>Vinceae</taxon>
        <taxon>Catharanthinae</taxon>
        <taxon>Catharanthus</taxon>
    </lineage>
</organism>
<reference evidence="2" key="1">
    <citation type="journal article" date="2023" name="Nat. Plants">
        <title>Single-cell RNA sequencing provides a high-resolution roadmap for understanding the multicellular compartmentation of specialized metabolism.</title>
        <authorList>
            <person name="Sun S."/>
            <person name="Shen X."/>
            <person name="Li Y."/>
            <person name="Li Y."/>
            <person name="Wang S."/>
            <person name="Li R."/>
            <person name="Zhang H."/>
            <person name="Shen G."/>
            <person name="Guo B."/>
            <person name="Wei J."/>
            <person name="Xu J."/>
            <person name="St-Pierre B."/>
            <person name="Chen S."/>
            <person name="Sun C."/>
        </authorList>
    </citation>
    <scope>NUCLEOTIDE SEQUENCE [LARGE SCALE GENOMIC DNA]</scope>
</reference>
<protein>
    <submittedName>
        <fullName evidence="1">Uncharacterized protein</fullName>
    </submittedName>
</protein>
<keyword evidence="2" id="KW-1185">Reference proteome</keyword>